<reference evidence="1" key="1">
    <citation type="submission" date="2019-12" db="EMBL/GenBank/DDBJ databases">
        <authorList>
            <person name="Cremers G."/>
        </authorList>
    </citation>
    <scope>NUCLEOTIDE SEQUENCE</scope>
    <source>
        <strain evidence="1">Mbul1</strain>
        <plasmid evidence="1">2</plasmid>
    </source>
</reference>
<keyword evidence="1" id="KW-0614">Plasmid</keyword>
<evidence type="ECO:0000313" key="1">
    <source>
        <dbReference type="EMBL" id="CAA2108968.1"/>
    </source>
</evidence>
<geneLocation type="plasmid" evidence="1">
    <name>2</name>
</geneLocation>
<protein>
    <submittedName>
        <fullName evidence="1">Uncharacterized protein</fullName>
    </submittedName>
</protein>
<proteinExistence type="predicted"/>
<accession>A0A679JEX9</accession>
<name>A0A679JEX9_9HYPH</name>
<gene>
    <name evidence="1" type="ORF">MBUL_04461</name>
</gene>
<organism evidence="1">
    <name type="scientific">Methylobacterium bullatum</name>
    <dbReference type="NCBI Taxonomy" id="570505"/>
    <lineage>
        <taxon>Bacteria</taxon>
        <taxon>Pseudomonadati</taxon>
        <taxon>Pseudomonadota</taxon>
        <taxon>Alphaproteobacteria</taxon>
        <taxon>Hyphomicrobiales</taxon>
        <taxon>Methylobacteriaceae</taxon>
        <taxon>Methylobacterium</taxon>
    </lineage>
</organism>
<dbReference type="EMBL" id="LR743505">
    <property type="protein sequence ID" value="CAA2108968.1"/>
    <property type="molecule type" value="Genomic_DNA"/>
</dbReference>
<dbReference type="AlphaFoldDB" id="A0A679JEX9"/>
<sequence length="114" mass="13059">MDDDSDLIPSRVITVRSGNLRLTHGEEMESTQHIPDQWREGDCVTVILPNDERLHLFCEPDANDNTFAYTKRMGETWPVRIETIPATPGNYGALRAEFSEDHLDVQRCDDEEGR</sequence>